<organism evidence="1 2">
    <name type="scientific">Chryseobacterium gambrini</name>
    <dbReference type="NCBI Taxonomy" id="373672"/>
    <lineage>
        <taxon>Bacteria</taxon>
        <taxon>Pseudomonadati</taxon>
        <taxon>Bacteroidota</taxon>
        <taxon>Flavobacteriia</taxon>
        <taxon>Flavobacteriales</taxon>
        <taxon>Weeksellaceae</taxon>
        <taxon>Chryseobacterium group</taxon>
        <taxon>Chryseobacterium</taxon>
    </lineage>
</organism>
<dbReference type="EMBL" id="FTOV01000006">
    <property type="protein sequence ID" value="SIT09937.1"/>
    <property type="molecule type" value="Genomic_DNA"/>
</dbReference>
<sequence>MKKYFLPALFVIFALISNLYFGQNRIPNSSSVIKENLDYPFGTLVKLKVEIVDGTDLKLKAMEGRYLIKIKEVNDIPADKPFIMEFVDDSGEFPTEHFSLYKKLYKIEAEHDFSLDDIKKMQKYYVGRTFIVLAYETGKFVGTPNESDYVRKKVNLPRLMRQDVSFQFKNYLVIDSKLKD</sequence>
<gene>
    <name evidence="1" type="ORF">SAMN05421785_106260</name>
</gene>
<reference evidence="1 2" key="1">
    <citation type="submission" date="2017-01" db="EMBL/GenBank/DDBJ databases">
        <authorList>
            <person name="Mah S.A."/>
            <person name="Swanson W.J."/>
            <person name="Moy G.W."/>
            <person name="Vacquier V.D."/>
        </authorList>
    </citation>
    <scope>NUCLEOTIDE SEQUENCE [LARGE SCALE GENOMIC DNA]</scope>
    <source>
        <strain evidence="1 2">DSM 18014</strain>
    </source>
</reference>
<accession>A0A1N7PHD9</accession>
<name>A0A1N7PHD9_9FLAO</name>
<dbReference type="Proteomes" id="UP000185781">
    <property type="component" value="Unassembled WGS sequence"/>
</dbReference>
<dbReference type="OrthoDB" id="282606at2"/>
<proteinExistence type="predicted"/>
<dbReference type="RefSeq" id="WP_076393636.1">
    <property type="nucleotide sequence ID" value="NZ_FTOV01000006.1"/>
</dbReference>
<evidence type="ECO:0000313" key="1">
    <source>
        <dbReference type="EMBL" id="SIT09937.1"/>
    </source>
</evidence>
<protein>
    <submittedName>
        <fullName evidence="1">Uncharacterized protein</fullName>
    </submittedName>
</protein>
<dbReference type="AlphaFoldDB" id="A0A1N7PHD9"/>
<evidence type="ECO:0000313" key="2">
    <source>
        <dbReference type="Proteomes" id="UP000185781"/>
    </source>
</evidence>